<dbReference type="EMBL" id="VOPY01000001">
    <property type="protein sequence ID" value="TXC74115.1"/>
    <property type="molecule type" value="Genomic_DNA"/>
</dbReference>
<organism evidence="2 3">
    <name type="scientific">Flavisphingopyxis soli</name>
    <dbReference type="NCBI Taxonomy" id="2601267"/>
    <lineage>
        <taxon>Bacteria</taxon>
        <taxon>Pseudomonadati</taxon>
        <taxon>Pseudomonadota</taxon>
        <taxon>Alphaproteobacteria</taxon>
        <taxon>Sphingomonadales</taxon>
        <taxon>Sphingopyxidaceae</taxon>
        <taxon>Flavisphingopyxis</taxon>
    </lineage>
</organism>
<feature type="signal peptide" evidence="1">
    <location>
        <begin position="1"/>
        <end position="25"/>
    </location>
</feature>
<proteinExistence type="predicted"/>
<reference evidence="2 3" key="1">
    <citation type="submission" date="2019-08" db="EMBL/GenBank/DDBJ databases">
        <title>Sphingorhabdus soil sp. nov., isolated from arctic soil.</title>
        <authorList>
            <person name="Liu Y."/>
        </authorList>
    </citation>
    <scope>NUCLEOTIDE SEQUENCE [LARGE SCALE GENOMIC DNA]</scope>
    <source>
        <strain evidence="2 3">D-2Q-5-6</strain>
    </source>
</reference>
<gene>
    <name evidence="2" type="ORF">FSZ31_05210</name>
</gene>
<evidence type="ECO:0000313" key="3">
    <source>
        <dbReference type="Proteomes" id="UP000321129"/>
    </source>
</evidence>
<dbReference type="RefSeq" id="WP_147121952.1">
    <property type="nucleotide sequence ID" value="NZ_VOPY01000001.1"/>
</dbReference>
<sequence>MSRVAAAGWAAMAVMLAACSSPDNGGNEIAAPNEADRAAVAHNETVAQTPTPSAAAATIAVAGVPTLCRPGEIVLFSCGSGARTMSVCGAADPAQGAQYRASRGTTRELAYPADGTPGSGTMRSATAPYSGGGEAQIQFDNGGFTYVAYSRMVRTRFDGKGNDPAFSAGVAVIKGDKTIAERICTAPTDADLNVEASTPYMPVGEFIYIPEKDGK</sequence>
<protein>
    <recommendedName>
        <fullName evidence="4">Lipoprotein</fullName>
    </recommendedName>
</protein>
<evidence type="ECO:0000313" key="2">
    <source>
        <dbReference type="EMBL" id="TXC74115.1"/>
    </source>
</evidence>
<keyword evidence="1" id="KW-0732">Signal</keyword>
<keyword evidence="3" id="KW-1185">Reference proteome</keyword>
<dbReference type="PROSITE" id="PS51257">
    <property type="entry name" value="PROKAR_LIPOPROTEIN"/>
    <property type="match status" value="1"/>
</dbReference>
<dbReference type="AlphaFoldDB" id="A0A5C6UTR7"/>
<comment type="caution">
    <text evidence="2">The sequence shown here is derived from an EMBL/GenBank/DDBJ whole genome shotgun (WGS) entry which is preliminary data.</text>
</comment>
<feature type="chain" id="PRO_5023093478" description="Lipoprotein" evidence="1">
    <location>
        <begin position="26"/>
        <end position="215"/>
    </location>
</feature>
<evidence type="ECO:0008006" key="4">
    <source>
        <dbReference type="Google" id="ProtNLM"/>
    </source>
</evidence>
<dbReference type="Proteomes" id="UP000321129">
    <property type="component" value="Unassembled WGS sequence"/>
</dbReference>
<dbReference type="OrthoDB" id="8160532at2"/>
<name>A0A5C6UTR7_9SPHN</name>
<accession>A0A5C6UTR7</accession>
<evidence type="ECO:0000256" key="1">
    <source>
        <dbReference type="SAM" id="SignalP"/>
    </source>
</evidence>